<evidence type="ECO:0000259" key="1">
    <source>
        <dbReference type="Pfam" id="PF13521"/>
    </source>
</evidence>
<dbReference type="Pfam" id="PF13521">
    <property type="entry name" value="AAA_28"/>
    <property type="match status" value="1"/>
</dbReference>
<dbReference type="InterPro" id="IPR027417">
    <property type="entry name" value="P-loop_NTPase"/>
</dbReference>
<dbReference type="InterPro" id="IPR053227">
    <property type="entry name" value="TRPL-trafficking_regulator"/>
</dbReference>
<dbReference type="Proteomes" id="UP000178534">
    <property type="component" value="Unassembled WGS sequence"/>
</dbReference>
<dbReference type="GO" id="GO:0035091">
    <property type="term" value="F:phosphatidylinositol binding"/>
    <property type="evidence" value="ECO:0007669"/>
    <property type="project" value="TreeGrafter"/>
</dbReference>
<accession>A0A1G2DER2</accession>
<evidence type="ECO:0000313" key="2">
    <source>
        <dbReference type="EMBL" id="OGZ11441.1"/>
    </source>
</evidence>
<dbReference type="InterPro" id="IPR038727">
    <property type="entry name" value="NadR/Ttd14_AAA_dom"/>
</dbReference>
<dbReference type="GO" id="GO:0005525">
    <property type="term" value="F:GTP binding"/>
    <property type="evidence" value="ECO:0007669"/>
    <property type="project" value="TreeGrafter"/>
</dbReference>
<evidence type="ECO:0000313" key="3">
    <source>
        <dbReference type="Proteomes" id="UP000178534"/>
    </source>
</evidence>
<gene>
    <name evidence="2" type="ORF">A2942_04305</name>
</gene>
<sequence length="368" mass="41794">MNITKLVLTGGPCAGKTTALEFLADRLRASGYYPLIVHEAATAVLSTGLTYLDANGDWFPFQRAVIQQIISSEDILEQTLRRLSYARPILICDRGIMDSKAYMTASQFQRVIEACGLRHPAKIRNGRYDAVIHMRSTAIGAEEFYSSKTNVHRRETIAEATVADERTLAVWLGHQHLAVVGNTYGDFAGKLEAVWKSACRLLGIPKPREIEKKFLVEPVDFTALGIPHETVDIEQYYLELPDQEKEVIARIRSWGKNGAETHTFTQKRTIVPGEVEEIEEHISEMVFAQYTKYQKRGTIPLCKRRTCFVYNDQYFMYDEFLTGRPGLMLLEIELESQESNVTLPPFVRVRKDVTLKREYSNSMIAVSA</sequence>
<protein>
    <recommendedName>
        <fullName evidence="1">NadR/Ttd14 AAA domain-containing protein</fullName>
    </recommendedName>
</protein>
<name>A0A1G2DER2_9BACT</name>
<dbReference type="PANTHER" id="PTHR34932:SF1">
    <property type="entry name" value="TRPL TRANSLOCATION DEFECT PROTEIN 14"/>
    <property type="match status" value="1"/>
</dbReference>
<dbReference type="PANTHER" id="PTHR34932">
    <property type="entry name" value="TRPL TRANSLOCATION DEFECT PROTEIN 14"/>
    <property type="match status" value="1"/>
</dbReference>
<dbReference type="Gene3D" id="2.40.320.10">
    <property type="entry name" value="Hypothetical Protein Pfu-838710-001"/>
    <property type="match status" value="1"/>
</dbReference>
<dbReference type="Gene3D" id="3.40.50.300">
    <property type="entry name" value="P-loop containing nucleotide triphosphate hydrolases"/>
    <property type="match status" value="1"/>
</dbReference>
<dbReference type="GO" id="GO:0070300">
    <property type="term" value="F:phosphatidic acid binding"/>
    <property type="evidence" value="ECO:0007669"/>
    <property type="project" value="TreeGrafter"/>
</dbReference>
<comment type="caution">
    <text evidence="2">The sequence shown here is derived from an EMBL/GenBank/DDBJ whole genome shotgun (WGS) entry which is preliminary data.</text>
</comment>
<dbReference type="AlphaFoldDB" id="A0A1G2DER2"/>
<reference evidence="2 3" key="1">
    <citation type="journal article" date="2016" name="Nat. Commun.">
        <title>Thousands of microbial genomes shed light on interconnected biogeochemical processes in an aquifer system.</title>
        <authorList>
            <person name="Anantharaman K."/>
            <person name="Brown C.T."/>
            <person name="Hug L.A."/>
            <person name="Sharon I."/>
            <person name="Castelle C.J."/>
            <person name="Probst A.J."/>
            <person name="Thomas B.C."/>
            <person name="Singh A."/>
            <person name="Wilkins M.J."/>
            <person name="Karaoz U."/>
            <person name="Brodie E.L."/>
            <person name="Williams K.H."/>
            <person name="Hubbard S.S."/>
            <person name="Banfield J.F."/>
        </authorList>
    </citation>
    <scope>NUCLEOTIDE SEQUENCE [LARGE SCALE GENOMIC DNA]</scope>
</reference>
<dbReference type="STRING" id="1798665.A2942_04305"/>
<organism evidence="2 3">
    <name type="scientific">Candidatus Lloydbacteria bacterium RIFCSPLOWO2_01_FULL_50_20</name>
    <dbReference type="NCBI Taxonomy" id="1798665"/>
    <lineage>
        <taxon>Bacteria</taxon>
        <taxon>Candidatus Lloydiibacteriota</taxon>
    </lineage>
</organism>
<proteinExistence type="predicted"/>
<dbReference type="EMBL" id="MHLP01000037">
    <property type="protein sequence ID" value="OGZ11441.1"/>
    <property type="molecule type" value="Genomic_DNA"/>
</dbReference>
<dbReference type="SUPFAM" id="SSF52540">
    <property type="entry name" value="P-loop containing nucleoside triphosphate hydrolases"/>
    <property type="match status" value="1"/>
</dbReference>
<feature type="domain" description="NadR/Ttd14 AAA" evidence="1">
    <location>
        <begin position="5"/>
        <end position="179"/>
    </location>
</feature>
<dbReference type="InterPro" id="IPR033469">
    <property type="entry name" value="CYTH-like_dom_sf"/>
</dbReference>
<dbReference type="SUPFAM" id="SSF55154">
    <property type="entry name" value="CYTH-like phosphatases"/>
    <property type="match status" value="1"/>
</dbReference>